<dbReference type="AlphaFoldDB" id="A0A3M8TKR1"/>
<dbReference type="Proteomes" id="UP000278162">
    <property type="component" value="Unassembled WGS sequence"/>
</dbReference>
<name>A0A3M8TKR1_PSEPU</name>
<gene>
    <name evidence="1" type="ORF">EFK07_00005</name>
</gene>
<feature type="non-terminal residue" evidence="1">
    <location>
        <position position="70"/>
    </location>
</feature>
<evidence type="ECO:0000313" key="2">
    <source>
        <dbReference type="Proteomes" id="UP000278162"/>
    </source>
</evidence>
<protein>
    <submittedName>
        <fullName evidence="1">Uncharacterized protein</fullName>
    </submittedName>
</protein>
<dbReference type="EMBL" id="RJAI01000001">
    <property type="protein sequence ID" value="RNF94101.1"/>
    <property type="molecule type" value="Genomic_DNA"/>
</dbReference>
<sequence>MWGGADPSGGGSIIALARRRGAWHRLRRCSWLKPLPQVPREPEACAVPVGAGSPAKQVTRWMAPAAPVFA</sequence>
<accession>A0A3M8TKR1</accession>
<proteinExistence type="predicted"/>
<evidence type="ECO:0000313" key="1">
    <source>
        <dbReference type="EMBL" id="RNF94101.1"/>
    </source>
</evidence>
<organism evidence="1 2">
    <name type="scientific">Pseudomonas putida</name>
    <name type="common">Arthrobacter siderocapsulatus</name>
    <dbReference type="NCBI Taxonomy" id="303"/>
    <lineage>
        <taxon>Bacteria</taxon>
        <taxon>Pseudomonadati</taxon>
        <taxon>Pseudomonadota</taxon>
        <taxon>Gammaproteobacteria</taxon>
        <taxon>Pseudomonadales</taxon>
        <taxon>Pseudomonadaceae</taxon>
        <taxon>Pseudomonas</taxon>
    </lineage>
</organism>
<comment type="caution">
    <text evidence="1">The sequence shown here is derived from an EMBL/GenBank/DDBJ whole genome shotgun (WGS) entry which is preliminary data.</text>
</comment>
<reference evidence="1 2" key="1">
    <citation type="submission" date="2018-10" db="EMBL/GenBank/DDBJ databases">
        <title>An outbreak of IMP-63 producing strain in France.</title>
        <authorList>
            <person name="Bour M."/>
            <person name="Liapis E."/>
            <person name="Plesiat P."/>
        </authorList>
    </citation>
    <scope>NUCLEOTIDE SEQUENCE [LARGE SCALE GENOMIC DNA]</scope>
    <source>
        <strain evidence="1 2">12917</strain>
    </source>
</reference>